<evidence type="ECO:0000256" key="1">
    <source>
        <dbReference type="ARBA" id="ARBA00023002"/>
    </source>
</evidence>
<dbReference type="InterPro" id="IPR004017">
    <property type="entry name" value="Cys_rich_dom"/>
</dbReference>
<dbReference type="GO" id="GO:0051912">
    <property type="term" value="F:CoB--CoM heterodisulfide reductase activity"/>
    <property type="evidence" value="ECO:0007669"/>
    <property type="project" value="UniProtKB-EC"/>
</dbReference>
<dbReference type="PANTHER" id="PTHR42947">
    <property type="entry name" value="COB--COM HETERODISULFIDE REDUCTASE SUBUNIT B 1"/>
    <property type="match status" value="1"/>
</dbReference>
<comment type="caution">
    <text evidence="3">The sequence shown here is derived from an EMBL/GenBank/DDBJ whole genome shotgun (WGS) entry which is preliminary data.</text>
</comment>
<dbReference type="InterPro" id="IPR051278">
    <property type="entry name" value="HdrB/HdrD_reductase"/>
</dbReference>
<name>A0A0W8F5P1_9ZZZZ</name>
<feature type="domain" description="Cysteine-rich" evidence="2">
    <location>
        <begin position="135"/>
        <end position="222"/>
    </location>
</feature>
<evidence type="ECO:0000313" key="3">
    <source>
        <dbReference type="EMBL" id="KUG16172.1"/>
    </source>
</evidence>
<dbReference type="Pfam" id="PF02754">
    <property type="entry name" value="CCG"/>
    <property type="match status" value="2"/>
</dbReference>
<dbReference type="EC" id="1.8.98.1" evidence="3"/>
<accession>A0A0W8F5P1</accession>
<feature type="domain" description="Cysteine-rich" evidence="2">
    <location>
        <begin position="4"/>
        <end position="80"/>
    </location>
</feature>
<reference evidence="3" key="1">
    <citation type="journal article" date="2015" name="Proc. Natl. Acad. Sci. U.S.A.">
        <title>Networks of energetic and metabolic interactions define dynamics in microbial communities.</title>
        <authorList>
            <person name="Embree M."/>
            <person name="Liu J.K."/>
            <person name="Al-Bassam M.M."/>
            <person name="Zengler K."/>
        </authorList>
    </citation>
    <scope>NUCLEOTIDE SEQUENCE</scope>
</reference>
<proteinExistence type="predicted"/>
<protein>
    <submittedName>
        <fullName evidence="3">Cob--com heterodisulfide reductase subunit b</fullName>
        <ecNumber evidence="3">1.8.98.1</ecNumber>
    </submittedName>
</protein>
<keyword evidence="1 3" id="KW-0560">Oxidoreductase</keyword>
<dbReference type="EMBL" id="LNQE01001511">
    <property type="protein sequence ID" value="KUG16172.1"/>
    <property type="molecule type" value="Genomic_DNA"/>
</dbReference>
<organism evidence="3">
    <name type="scientific">hydrocarbon metagenome</name>
    <dbReference type="NCBI Taxonomy" id="938273"/>
    <lineage>
        <taxon>unclassified sequences</taxon>
        <taxon>metagenomes</taxon>
        <taxon>ecological metagenomes</taxon>
    </lineage>
</organism>
<dbReference type="Gene3D" id="1.20.1050.140">
    <property type="match status" value="1"/>
</dbReference>
<dbReference type="Gene3D" id="3.40.50.11810">
    <property type="match status" value="1"/>
</dbReference>
<sequence length="281" mass="31235">MKLAYYPGCVSLSTGKEMDRSTRAVFSSLEIELEELEDWNCCGATHVSNEMVATGLAARNMSQTELDIVTSCSICYSNLRAAAMKLEDVEIRAKVNAVLEKEYKGAKIRHALDVILEVLEKDDQGIVVPLKELKVAAYYGCLLSRPPGVYSPEYPVVLEKLIRILQADAVDFRRKTFCCGGPIFMPKEEAANETAYRILKDAKEAGAEVIITVCPLCQFMLDTKQRSVEQRYGEEIGIPVLYVTQLVGIALGLGPDDLGMDMNAVSPMPMMERIYQRMAEQ</sequence>
<dbReference type="PANTHER" id="PTHR42947:SF1">
    <property type="entry name" value="COB--COM HETERODISULFIDE REDUCTASE SUBUNIT B 1"/>
    <property type="match status" value="1"/>
</dbReference>
<evidence type="ECO:0000259" key="2">
    <source>
        <dbReference type="Pfam" id="PF02754"/>
    </source>
</evidence>
<gene>
    <name evidence="3" type="ORF">ASZ90_014153</name>
</gene>
<dbReference type="AlphaFoldDB" id="A0A0W8F5P1"/>